<evidence type="ECO:0000313" key="2">
    <source>
        <dbReference type="EMBL" id="KAH3752941.1"/>
    </source>
</evidence>
<accession>A0A9D4DQG7</accession>
<gene>
    <name evidence="2" type="ORF">DPMN_187567</name>
</gene>
<comment type="caution">
    <text evidence="2">The sequence shown here is derived from an EMBL/GenBank/DDBJ whole genome shotgun (WGS) entry which is preliminary data.</text>
</comment>
<evidence type="ECO:0000313" key="3">
    <source>
        <dbReference type="Proteomes" id="UP000828390"/>
    </source>
</evidence>
<reference evidence="2" key="2">
    <citation type="submission" date="2020-11" db="EMBL/GenBank/DDBJ databases">
        <authorList>
            <person name="McCartney M.A."/>
            <person name="Auch B."/>
            <person name="Kono T."/>
            <person name="Mallez S."/>
            <person name="Becker A."/>
            <person name="Gohl D.M."/>
            <person name="Silverstein K.A.T."/>
            <person name="Koren S."/>
            <person name="Bechman K.B."/>
            <person name="Herman A."/>
            <person name="Abrahante J.E."/>
            <person name="Garbe J."/>
        </authorList>
    </citation>
    <scope>NUCLEOTIDE SEQUENCE</scope>
    <source>
        <strain evidence="2">Duluth1</strain>
        <tissue evidence="2">Whole animal</tissue>
    </source>
</reference>
<keyword evidence="3" id="KW-1185">Reference proteome</keyword>
<dbReference type="AlphaFoldDB" id="A0A9D4DQG7"/>
<reference evidence="2" key="1">
    <citation type="journal article" date="2019" name="bioRxiv">
        <title>The Genome of the Zebra Mussel, Dreissena polymorpha: A Resource for Invasive Species Research.</title>
        <authorList>
            <person name="McCartney M.A."/>
            <person name="Auch B."/>
            <person name="Kono T."/>
            <person name="Mallez S."/>
            <person name="Zhang Y."/>
            <person name="Obille A."/>
            <person name="Becker A."/>
            <person name="Abrahante J.E."/>
            <person name="Garbe J."/>
            <person name="Badalamenti J.P."/>
            <person name="Herman A."/>
            <person name="Mangelson H."/>
            <person name="Liachko I."/>
            <person name="Sullivan S."/>
            <person name="Sone E.D."/>
            <person name="Koren S."/>
            <person name="Silverstein K.A.T."/>
            <person name="Beckman K.B."/>
            <person name="Gohl D.M."/>
        </authorList>
    </citation>
    <scope>NUCLEOTIDE SEQUENCE</scope>
    <source>
        <strain evidence="2">Duluth1</strain>
        <tissue evidence="2">Whole animal</tissue>
    </source>
</reference>
<proteinExistence type="predicted"/>
<name>A0A9D4DQG7_DREPO</name>
<protein>
    <submittedName>
        <fullName evidence="2">Uncharacterized protein</fullName>
    </submittedName>
</protein>
<dbReference type="EMBL" id="JAIWYP010000010">
    <property type="protein sequence ID" value="KAH3752941.1"/>
    <property type="molecule type" value="Genomic_DNA"/>
</dbReference>
<sequence>MFIIRKNHRNHISLLGFHEHCSKHLASRVFKSCNFISSDNDDDFDKYEFDDDDIDDAFDGDDDDNDGGDGDGGSEGGGGDDGDDKSKDDYGNDDYDDDYVHGGGGVGVGDAYFTMYKIVKEYKEIGKPIDFIFRFLLPILKAWPSLCSVEKRAKQIGRNHVQW</sequence>
<organism evidence="2 3">
    <name type="scientific">Dreissena polymorpha</name>
    <name type="common">Zebra mussel</name>
    <name type="synonym">Mytilus polymorpha</name>
    <dbReference type="NCBI Taxonomy" id="45954"/>
    <lineage>
        <taxon>Eukaryota</taxon>
        <taxon>Metazoa</taxon>
        <taxon>Spiralia</taxon>
        <taxon>Lophotrochozoa</taxon>
        <taxon>Mollusca</taxon>
        <taxon>Bivalvia</taxon>
        <taxon>Autobranchia</taxon>
        <taxon>Heteroconchia</taxon>
        <taxon>Euheterodonta</taxon>
        <taxon>Imparidentia</taxon>
        <taxon>Neoheterodontei</taxon>
        <taxon>Myida</taxon>
        <taxon>Dreissenoidea</taxon>
        <taxon>Dreissenidae</taxon>
        <taxon>Dreissena</taxon>
    </lineage>
</organism>
<feature type="region of interest" description="Disordered" evidence="1">
    <location>
        <begin position="45"/>
        <end position="95"/>
    </location>
</feature>
<dbReference type="Proteomes" id="UP000828390">
    <property type="component" value="Unassembled WGS sequence"/>
</dbReference>
<evidence type="ECO:0000256" key="1">
    <source>
        <dbReference type="SAM" id="MobiDB-lite"/>
    </source>
</evidence>
<feature type="compositionally biased region" description="Acidic residues" evidence="1">
    <location>
        <begin position="45"/>
        <end position="69"/>
    </location>
</feature>